<evidence type="ECO:0000256" key="1">
    <source>
        <dbReference type="SAM" id="Phobius"/>
    </source>
</evidence>
<sequence>MKNIIKCTICGKKARAFDEPISLFHCDECNHTFTAVKAPKEKYLKDYKVFKVLDVGCGNGDLQKYFVAKGEKAELVGIDLAKNDKFSGIKFIRGNFFTYEIRKIFDAVSTLGTIEHIENPILFVKKIRGLLNRNGLLVIMTIDSDSLLYWLARLVNWLGINEAYRQLFVGHHLQHFTKGSLRRLLENNGYEILYQKNHNFPLKSVDVPKKGTVSEKIYLFLTALIFAVSSLMSRGMLQTVVCRKTGRKF</sequence>
<keyword evidence="2" id="KW-0808">Transferase</keyword>
<dbReference type="Gene3D" id="3.40.50.150">
    <property type="entry name" value="Vaccinia Virus protein VP39"/>
    <property type="match status" value="1"/>
</dbReference>
<proteinExistence type="predicted"/>
<dbReference type="PANTHER" id="PTHR43861:SF6">
    <property type="entry name" value="METHYLTRANSFERASE TYPE 11"/>
    <property type="match status" value="1"/>
</dbReference>
<dbReference type="GO" id="GO:0032259">
    <property type="term" value="P:methylation"/>
    <property type="evidence" value="ECO:0007669"/>
    <property type="project" value="UniProtKB-KW"/>
</dbReference>
<dbReference type="SUPFAM" id="SSF53335">
    <property type="entry name" value="S-adenosyl-L-methionine-dependent methyltransferases"/>
    <property type="match status" value="1"/>
</dbReference>
<organism evidence="2 3">
    <name type="scientific">candidate division CPR1 bacterium GW2011_GWA2_42_17</name>
    <dbReference type="NCBI Taxonomy" id="1618341"/>
    <lineage>
        <taxon>Bacteria</taxon>
        <taxon>candidate division CPR1</taxon>
    </lineage>
</organism>
<dbReference type="PANTHER" id="PTHR43861">
    <property type="entry name" value="TRANS-ACONITATE 2-METHYLTRANSFERASE-RELATED"/>
    <property type="match status" value="1"/>
</dbReference>
<name>A0A0G1BYJ8_9BACT</name>
<protein>
    <submittedName>
        <fullName evidence="2">Methyltransferase type 12</fullName>
    </submittedName>
</protein>
<dbReference type="InterPro" id="IPR029063">
    <property type="entry name" value="SAM-dependent_MTases_sf"/>
</dbReference>
<keyword evidence="2" id="KW-0489">Methyltransferase</keyword>
<reference evidence="2 3" key="1">
    <citation type="journal article" date="2015" name="Nature">
        <title>rRNA introns, odd ribosomes, and small enigmatic genomes across a large radiation of phyla.</title>
        <authorList>
            <person name="Brown C.T."/>
            <person name="Hug L.A."/>
            <person name="Thomas B.C."/>
            <person name="Sharon I."/>
            <person name="Castelle C.J."/>
            <person name="Singh A."/>
            <person name="Wilkins M.J."/>
            <person name="Williams K.H."/>
            <person name="Banfield J.F."/>
        </authorList>
    </citation>
    <scope>NUCLEOTIDE SEQUENCE [LARGE SCALE GENOMIC DNA]</scope>
</reference>
<dbReference type="EMBL" id="LCCZ01000042">
    <property type="protein sequence ID" value="KKS42488.1"/>
    <property type="molecule type" value="Genomic_DNA"/>
</dbReference>
<comment type="caution">
    <text evidence="2">The sequence shown here is derived from an EMBL/GenBank/DDBJ whole genome shotgun (WGS) entry which is preliminary data.</text>
</comment>
<keyword evidence="1" id="KW-1133">Transmembrane helix</keyword>
<dbReference type="Pfam" id="PF13489">
    <property type="entry name" value="Methyltransf_23"/>
    <property type="match status" value="1"/>
</dbReference>
<evidence type="ECO:0000313" key="3">
    <source>
        <dbReference type="Proteomes" id="UP000034875"/>
    </source>
</evidence>
<dbReference type="GO" id="GO:0008168">
    <property type="term" value="F:methyltransferase activity"/>
    <property type="evidence" value="ECO:0007669"/>
    <property type="project" value="UniProtKB-KW"/>
</dbReference>
<accession>A0A0G1BYJ8</accession>
<keyword evidence="1" id="KW-0812">Transmembrane</keyword>
<evidence type="ECO:0000313" key="2">
    <source>
        <dbReference type="EMBL" id="KKS42488.1"/>
    </source>
</evidence>
<dbReference type="CDD" id="cd02440">
    <property type="entry name" value="AdoMet_MTases"/>
    <property type="match status" value="1"/>
</dbReference>
<gene>
    <name evidence="2" type="ORF">UV05_C0042G0008</name>
</gene>
<keyword evidence="1" id="KW-0472">Membrane</keyword>
<feature type="transmembrane region" description="Helical" evidence="1">
    <location>
        <begin position="217"/>
        <end position="237"/>
    </location>
</feature>
<dbReference type="AlphaFoldDB" id="A0A0G1BYJ8"/>
<dbReference type="Proteomes" id="UP000034875">
    <property type="component" value="Unassembled WGS sequence"/>
</dbReference>